<evidence type="ECO:0000313" key="3">
    <source>
        <dbReference type="Proteomes" id="UP000430670"/>
    </source>
</evidence>
<feature type="domain" description="PhnB-like" evidence="1">
    <location>
        <begin position="5"/>
        <end position="130"/>
    </location>
</feature>
<name>A0A6I3SPG3_HELMO</name>
<dbReference type="Pfam" id="PF06983">
    <property type="entry name" value="3-dmu-9_3-mt"/>
    <property type="match status" value="1"/>
</dbReference>
<dbReference type="AlphaFoldDB" id="A0A6I3SPG3"/>
<evidence type="ECO:0000259" key="1">
    <source>
        <dbReference type="Pfam" id="PF06983"/>
    </source>
</evidence>
<evidence type="ECO:0000313" key="2">
    <source>
        <dbReference type="EMBL" id="MTV50918.1"/>
    </source>
</evidence>
<dbReference type="Gene3D" id="3.30.720.100">
    <property type="match status" value="1"/>
</dbReference>
<dbReference type="InterPro" id="IPR009725">
    <property type="entry name" value="3_dmu_93_MTrfase"/>
</dbReference>
<dbReference type="PANTHER" id="PTHR33990">
    <property type="entry name" value="PROTEIN YJDN-RELATED"/>
    <property type="match status" value="1"/>
</dbReference>
<proteinExistence type="predicted"/>
<dbReference type="EMBL" id="WNKU01000045">
    <property type="protein sequence ID" value="MTV50918.1"/>
    <property type="molecule type" value="Genomic_DNA"/>
</dbReference>
<dbReference type="RefSeq" id="WP_170292150.1">
    <property type="nucleotide sequence ID" value="NZ_WNKU01000045.1"/>
</dbReference>
<accession>A0A6I3SPG3</accession>
<reference evidence="2 3" key="1">
    <citation type="submission" date="2019-11" db="EMBL/GenBank/DDBJ databases">
        <title>Whole-genome sequence of a the green, strictly anaerobic photosynthetic bacterium Heliobacillus mobilis DSM 6151.</title>
        <authorList>
            <person name="Kyndt J.A."/>
            <person name="Meyer T.E."/>
        </authorList>
    </citation>
    <scope>NUCLEOTIDE SEQUENCE [LARGE SCALE GENOMIC DNA]</scope>
    <source>
        <strain evidence="2 3">DSM 6151</strain>
    </source>
</reference>
<dbReference type="SUPFAM" id="SSF54593">
    <property type="entry name" value="Glyoxalase/Bleomycin resistance protein/Dihydroxybiphenyl dioxygenase"/>
    <property type="match status" value="1"/>
</dbReference>
<keyword evidence="3" id="KW-1185">Reference proteome</keyword>
<organism evidence="2 3">
    <name type="scientific">Heliobacterium mobile</name>
    <name type="common">Heliobacillus mobilis</name>
    <dbReference type="NCBI Taxonomy" id="28064"/>
    <lineage>
        <taxon>Bacteria</taxon>
        <taxon>Bacillati</taxon>
        <taxon>Bacillota</taxon>
        <taxon>Clostridia</taxon>
        <taxon>Eubacteriales</taxon>
        <taxon>Heliobacteriaceae</taxon>
        <taxon>Heliobacterium</taxon>
    </lineage>
</organism>
<sequence>MKHHQKITTFLMFSGNAEEAMYFYCSIFDQSEILSITCYGANDEGKENSVMHASFSLKGQVFMAIDSNIKHEFTFTPAVSLYVTCDVEEEINHYYEKLSDGGTVLMPLAAYPFSEKYCWIQDKYGVSWQLSLEKS</sequence>
<dbReference type="PANTHER" id="PTHR33990:SF4">
    <property type="entry name" value="PHNB-LIKE DOMAIN-CONTAINING PROTEIN"/>
    <property type="match status" value="1"/>
</dbReference>
<dbReference type="CDD" id="cd06588">
    <property type="entry name" value="PhnB_like"/>
    <property type="match status" value="1"/>
</dbReference>
<protein>
    <submittedName>
        <fullName evidence="2">VOC family protein</fullName>
    </submittedName>
</protein>
<comment type="caution">
    <text evidence="2">The sequence shown here is derived from an EMBL/GenBank/DDBJ whole genome shotgun (WGS) entry which is preliminary data.</text>
</comment>
<gene>
    <name evidence="2" type="ORF">GJ688_18535</name>
</gene>
<dbReference type="Proteomes" id="UP000430670">
    <property type="component" value="Unassembled WGS sequence"/>
</dbReference>
<dbReference type="InterPro" id="IPR028973">
    <property type="entry name" value="PhnB-like"/>
</dbReference>
<dbReference type="InterPro" id="IPR029068">
    <property type="entry name" value="Glyas_Bleomycin-R_OHBP_Dase"/>
</dbReference>
<dbReference type="PIRSF" id="PIRSF021700">
    <property type="entry name" value="3_dmu_93_MTrfase"/>
    <property type="match status" value="1"/>
</dbReference>
<dbReference type="Gene3D" id="3.30.720.110">
    <property type="match status" value="1"/>
</dbReference>